<organism evidence="1">
    <name type="scientific">Rattus norvegicus</name>
    <name type="common">Rat</name>
    <dbReference type="NCBI Taxonomy" id="10116"/>
    <lineage>
        <taxon>Eukaryota</taxon>
        <taxon>Metazoa</taxon>
        <taxon>Chordata</taxon>
        <taxon>Craniata</taxon>
        <taxon>Vertebrata</taxon>
        <taxon>Euteleostomi</taxon>
        <taxon>Mammalia</taxon>
        <taxon>Eutheria</taxon>
        <taxon>Euarchontoglires</taxon>
        <taxon>Glires</taxon>
        <taxon>Rodentia</taxon>
        <taxon>Myomorpha</taxon>
        <taxon>Muroidea</taxon>
        <taxon>Muridae</taxon>
        <taxon>Murinae</taxon>
        <taxon>Rattus</taxon>
    </lineage>
</organism>
<dbReference type="EMBL" id="CH473977">
    <property type="protein sequence ID" value="EDL98346.1"/>
    <property type="molecule type" value="Genomic_DNA"/>
</dbReference>
<proteinExistence type="predicted"/>
<dbReference type="GeneID" id="691300"/>
<sequence>MSSYRRQEKGVLKSHDCVLIYKSETEGDESPTPDSSLIRLTTSMLKVKRLEEISSCHSSNPLEKVAFFQCMEEVEKVKCFLEENSSNLDLQSGDNERTVTSPKLRGPATDMVLYSNEICRE</sequence>
<reference evidence="1" key="2">
    <citation type="submission" date="2005-07" db="EMBL/GenBank/DDBJ databases">
        <authorList>
            <person name="Mural R.J."/>
            <person name="Li P.W."/>
            <person name="Adams M.D."/>
            <person name="Amanatides P.G."/>
            <person name="Baden-Tillson H."/>
            <person name="Barnstead M."/>
            <person name="Chin S.H."/>
            <person name="Dew I."/>
            <person name="Evans C.A."/>
            <person name="Ferriera S."/>
            <person name="Flanigan M."/>
            <person name="Fosler C."/>
            <person name="Glodek A."/>
            <person name="Gu Z."/>
            <person name="Holt R.A."/>
            <person name="Jennings D."/>
            <person name="Kraft C.L."/>
            <person name="Lu F."/>
            <person name="Nguyen T."/>
            <person name="Nusskern D.R."/>
            <person name="Pfannkoch C.M."/>
            <person name="Sitter C."/>
            <person name="Sutton G.G."/>
            <person name="Venter J.C."/>
            <person name="Wang Z."/>
            <person name="Woodage T."/>
            <person name="Zheng X.H."/>
            <person name="Zhong F."/>
        </authorList>
    </citation>
    <scope>NUCLEOTIDE SEQUENCE</scope>
    <source>
        <strain evidence="1">BN</strain>
    </source>
</reference>
<gene>
    <name evidence="2" type="primary">RGD1565323</name>
    <name evidence="1" type="ORF">rCG_44136</name>
</gene>
<dbReference type="RefSeq" id="NP_001103105.1">
    <property type="nucleotide sequence ID" value="NM_001109635.1"/>
</dbReference>
<evidence type="ECO:0000313" key="2">
    <source>
        <dbReference type="RGD" id="1565323"/>
    </source>
</evidence>
<name>A6J7J6_RAT</name>
<dbReference type="AGR" id="RGD:1565323"/>
<dbReference type="Proteomes" id="UP000234681">
    <property type="component" value="Chromosome 17"/>
</dbReference>
<dbReference type="RGD" id="1565323">
    <property type="gene designation" value="RGD1565323"/>
</dbReference>
<dbReference type="KEGG" id="rno:691300"/>
<dbReference type="AlphaFoldDB" id="A6J7J6"/>
<reference evidence="1" key="1">
    <citation type="journal article" date="2005" name="Genome Res.">
        <title>Gene and alternative splicing annotation with AIR.</title>
        <authorList>
            <person name="Florea L."/>
            <person name="Di Francesco V."/>
            <person name="Miller J."/>
            <person name="Turner R."/>
            <person name="Yao A."/>
            <person name="Harris M."/>
            <person name="Walenz B."/>
            <person name="Mobarry C."/>
            <person name="Merkulov G.V."/>
            <person name="Charlab R."/>
            <person name="Dew I."/>
            <person name="Deng Z."/>
            <person name="Istrail S."/>
            <person name="Li P."/>
            <person name="Sutton G."/>
        </authorList>
    </citation>
    <scope>NUCLEOTIDE SEQUENCE</scope>
    <source>
        <strain evidence="1">BN</strain>
    </source>
</reference>
<evidence type="ECO:0000313" key="1">
    <source>
        <dbReference type="EMBL" id="EDL98346.1"/>
    </source>
</evidence>
<dbReference type="CTD" id="691300"/>
<protein>
    <submittedName>
        <fullName evidence="1">RCG44136, isoform CRA_a</fullName>
    </submittedName>
</protein>
<accession>A6J7J6</accession>